<feature type="transmembrane region" description="Helical" evidence="1">
    <location>
        <begin position="21"/>
        <end position="41"/>
    </location>
</feature>
<evidence type="ECO:0000256" key="1">
    <source>
        <dbReference type="SAM" id="Phobius"/>
    </source>
</evidence>
<accession>A0A2T5GP22</accession>
<evidence type="ECO:0000313" key="4">
    <source>
        <dbReference type="Proteomes" id="UP000244189"/>
    </source>
</evidence>
<proteinExistence type="predicted"/>
<gene>
    <name evidence="3" type="ORF">C8J26_1375</name>
</gene>
<feature type="domain" description="TadE-like" evidence="2">
    <location>
        <begin position="13"/>
        <end position="55"/>
    </location>
</feature>
<keyword evidence="1" id="KW-0472">Membrane</keyword>
<evidence type="ECO:0000259" key="2">
    <source>
        <dbReference type="Pfam" id="PF07811"/>
    </source>
</evidence>
<keyword evidence="4" id="KW-1185">Reference proteome</keyword>
<evidence type="ECO:0000313" key="3">
    <source>
        <dbReference type="EMBL" id="PTQ61057.1"/>
    </source>
</evidence>
<organism evidence="3 4">
    <name type="scientific">Sphingomonas aurantiaca</name>
    <dbReference type="NCBI Taxonomy" id="185949"/>
    <lineage>
        <taxon>Bacteria</taxon>
        <taxon>Pseudomonadati</taxon>
        <taxon>Pseudomonadota</taxon>
        <taxon>Alphaproteobacteria</taxon>
        <taxon>Sphingomonadales</taxon>
        <taxon>Sphingomonadaceae</taxon>
        <taxon>Sphingomonas</taxon>
    </lineage>
</organism>
<name>A0A2T5GP22_9SPHN</name>
<dbReference type="EMBL" id="QAOG01000002">
    <property type="protein sequence ID" value="PTQ61057.1"/>
    <property type="molecule type" value="Genomic_DNA"/>
</dbReference>
<keyword evidence="1" id="KW-0812">Transmembrane</keyword>
<sequence length="195" mass="20708">MRGAARLRTDVRGVTIVEFAIILPAMLSLICGAIEFGHMLFARVVLEGAVTEAARAATATLETKESERTAIMRASIAKSMSDFGTAPGKSIEIVTTVYRDFSTAFPETYTDANGNKQYDKGEPYVDRNRNGMWDNATPVAGNTLGGPGDVVSYTVRFPKRVLFGFVGTAIGYGAGVIPVSASTVVRNEAVVTSAS</sequence>
<dbReference type="InterPro" id="IPR012495">
    <property type="entry name" value="TadE-like_dom"/>
</dbReference>
<dbReference type="AlphaFoldDB" id="A0A2T5GP22"/>
<dbReference type="Proteomes" id="UP000244189">
    <property type="component" value="Unassembled WGS sequence"/>
</dbReference>
<protein>
    <submittedName>
        <fullName evidence="3">TadE-like protein</fullName>
    </submittedName>
</protein>
<reference evidence="3 4" key="1">
    <citation type="submission" date="2018-04" db="EMBL/GenBank/DDBJ databases">
        <title>Genomic Encyclopedia of Type Strains, Phase III (KMG-III): the genomes of soil and plant-associated and newly described type strains.</title>
        <authorList>
            <person name="Whitman W."/>
        </authorList>
    </citation>
    <scope>NUCLEOTIDE SEQUENCE [LARGE SCALE GENOMIC DNA]</scope>
    <source>
        <strain evidence="3 4">MA101b</strain>
    </source>
</reference>
<keyword evidence="1" id="KW-1133">Transmembrane helix</keyword>
<comment type="caution">
    <text evidence="3">The sequence shown here is derived from an EMBL/GenBank/DDBJ whole genome shotgun (WGS) entry which is preliminary data.</text>
</comment>
<dbReference type="Pfam" id="PF07811">
    <property type="entry name" value="TadE"/>
    <property type="match status" value="1"/>
</dbReference>